<evidence type="ECO:0000256" key="6">
    <source>
        <dbReference type="ARBA" id="ARBA00035661"/>
    </source>
</evidence>
<evidence type="ECO:0000256" key="2">
    <source>
        <dbReference type="ARBA" id="ARBA00022490"/>
    </source>
</evidence>
<evidence type="ECO:0000256" key="1">
    <source>
        <dbReference type="ARBA" id="ARBA00004430"/>
    </source>
</evidence>
<comment type="subcellular location">
    <subcellularLocation>
        <location evidence="1">Cytoplasm</location>
        <location evidence="1">Cytoskeleton</location>
        <location evidence="1">Cilium axoneme</location>
    </subcellularLocation>
</comment>
<dbReference type="GeneTree" id="ENSGT00940000166013"/>
<dbReference type="PANTHER" id="PTHR22146">
    <property type="entry name" value="CAT EYE SYNDROME CRITICAL REGION PROTEIN 6"/>
    <property type="match status" value="1"/>
</dbReference>
<name>A0A8D3BEY1_SCOMX</name>
<accession>A0A8D3BEY1</accession>
<evidence type="ECO:0000256" key="8">
    <source>
        <dbReference type="SAM" id="MobiDB-lite"/>
    </source>
</evidence>
<dbReference type="PANTHER" id="PTHR22146:SF8">
    <property type="entry name" value="PROTEIN FAM166B"/>
    <property type="match status" value="1"/>
</dbReference>
<reference evidence="10" key="1">
    <citation type="submission" date="2023-05" db="EMBL/GenBank/DDBJ databases">
        <title>High-quality long-read genome of Scophthalmus maximus.</title>
        <authorList>
            <person name="Lien S."/>
            <person name="Martinez P."/>
        </authorList>
    </citation>
    <scope>NUCLEOTIDE SEQUENCE [LARGE SCALE GENOMIC DNA]</scope>
</reference>
<keyword evidence="4" id="KW-0966">Cell projection</keyword>
<comment type="similarity">
    <text evidence="6">Belongs to the CIMIP2 family.</text>
</comment>
<dbReference type="InterPro" id="IPR018902">
    <property type="entry name" value="CMI2A-C-like_dom"/>
</dbReference>
<feature type="domain" description="Ciliary microtubule inner protein 2A-C-like" evidence="9">
    <location>
        <begin position="16"/>
        <end position="67"/>
    </location>
</feature>
<feature type="compositionally biased region" description="Polar residues" evidence="8">
    <location>
        <begin position="215"/>
        <end position="232"/>
    </location>
</feature>
<protein>
    <recommendedName>
        <fullName evidence="7">Ciliary microtubule inner protein 2B</fullName>
    </recommendedName>
</protein>
<dbReference type="Pfam" id="PF10629">
    <property type="entry name" value="CMI2B-like"/>
    <property type="match status" value="1"/>
</dbReference>
<evidence type="ECO:0000256" key="4">
    <source>
        <dbReference type="ARBA" id="ARBA00023273"/>
    </source>
</evidence>
<evidence type="ECO:0000256" key="3">
    <source>
        <dbReference type="ARBA" id="ARBA00023212"/>
    </source>
</evidence>
<evidence type="ECO:0000256" key="5">
    <source>
        <dbReference type="ARBA" id="ARBA00035003"/>
    </source>
</evidence>
<evidence type="ECO:0000256" key="7">
    <source>
        <dbReference type="ARBA" id="ARBA00041163"/>
    </source>
</evidence>
<dbReference type="Proteomes" id="UP000694558">
    <property type="component" value="Chromosome 16"/>
</dbReference>
<evidence type="ECO:0000313" key="11">
    <source>
        <dbReference type="Proteomes" id="UP000694558"/>
    </source>
</evidence>
<comment type="function">
    <text evidence="5">Microtubule inner protein (MIP) part of the dynein-decorated doublet microtubules (DMTs) in cilia axoneme, which is required for motile cilia beating.</text>
</comment>
<keyword evidence="2" id="KW-0963">Cytoplasm</keyword>
<reference evidence="10" key="2">
    <citation type="submission" date="2025-08" db="UniProtKB">
        <authorList>
            <consortium name="Ensembl"/>
        </authorList>
    </citation>
    <scope>IDENTIFICATION</scope>
</reference>
<evidence type="ECO:0000259" key="9">
    <source>
        <dbReference type="Pfam" id="PF10629"/>
    </source>
</evidence>
<proteinExistence type="inferred from homology"/>
<dbReference type="Ensembl" id="ENSSMAT00000033526.2">
    <property type="protein sequence ID" value="ENSSMAP00000033114.2"/>
    <property type="gene ID" value="ENSSMAG00000020288.2"/>
</dbReference>
<sequence length="283" mass="31818">MEKFAPKFSKVLLTPDPHYVPGYTGYCPQLKFNMGRTYSQHTAELLTSPDVKHSGRLVLHGGHVPSTDTHDALTPRGVPDSNLKKPIPGYTGFIPRSQNYFSCSFSETCCKAQAEFQQERRARAPRRSTHLPVVVNCTSQPFDRPKRTQTTISNKEVSFKPLTSFTTISPYSMEDDNQHKYFISGFAGHVPKYRYLIGRGFPIITNQALIDFGKQQQSDPTLRRTAGTSSPMLPTIYPSKGGVVPSFTGHIPGHRFMFGHTFGQLSREALEKRRIGKLLREKP</sequence>
<feature type="region of interest" description="Disordered" evidence="8">
    <location>
        <begin position="215"/>
        <end position="234"/>
    </location>
</feature>
<organism evidence="10 11">
    <name type="scientific">Scophthalmus maximus</name>
    <name type="common">Turbot</name>
    <name type="synonym">Psetta maxima</name>
    <dbReference type="NCBI Taxonomy" id="52904"/>
    <lineage>
        <taxon>Eukaryota</taxon>
        <taxon>Metazoa</taxon>
        <taxon>Chordata</taxon>
        <taxon>Craniata</taxon>
        <taxon>Vertebrata</taxon>
        <taxon>Euteleostomi</taxon>
        <taxon>Actinopterygii</taxon>
        <taxon>Neopterygii</taxon>
        <taxon>Teleostei</taxon>
        <taxon>Neoteleostei</taxon>
        <taxon>Acanthomorphata</taxon>
        <taxon>Carangaria</taxon>
        <taxon>Pleuronectiformes</taxon>
        <taxon>Pleuronectoidei</taxon>
        <taxon>Scophthalmidae</taxon>
        <taxon>Scophthalmus</taxon>
    </lineage>
</organism>
<dbReference type="AlphaFoldDB" id="A0A8D3BEY1"/>
<gene>
    <name evidence="10" type="primary">cimip2b</name>
</gene>
<keyword evidence="3" id="KW-0206">Cytoskeleton</keyword>
<evidence type="ECO:0000313" key="10">
    <source>
        <dbReference type="Ensembl" id="ENSSMAP00000033114.2"/>
    </source>
</evidence>
<dbReference type="GO" id="GO:0005930">
    <property type="term" value="C:axoneme"/>
    <property type="evidence" value="ECO:0007669"/>
    <property type="project" value="UniProtKB-SubCell"/>
</dbReference>
<feature type="region of interest" description="Disordered" evidence="8">
    <location>
        <begin position="56"/>
        <end position="83"/>
    </location>
</feature>
<dbReference type="GO" id="GO:0015630">
    <property type="term" value="C:microtubule cytoskeleton"/>
    <property type="evidence" value="ECO:0007669"/>
    <property type="project" value="UniProtKB-ARBA"/>
</dbReference>